<accession>A0A1G9RL08</accession>
<keyword evidence="1" id="KW-1133">Transmembrane helix</keyword>
<reference evidence="3" key="1">
    <citation type="submission" date="2016-10" db="EMBL/GenBank/DDBJ databases">
        <authorList>
            <person name="Varghese N."/>
            <person name="Submissions S."/>
        </authorList>
    </citation>
    <scope>NUCLEOTIDE SEQUENCE [LARGE SCALE GENOMIC DNA]</scope>
    <source>
        <strain evidence="3">CGMCC 1.6199</strain>
    </source>
</reference>
<dbReference type="RefSeq" id="WP_245693741.1">
    <property type="nucleotide sequence ID" value="NZ_FNHF01000002.1"/>
</dbReference>
<dbReference type="InterPro" id="IPR032710">
    <property type="entry name" value="NTF2-like_dom_sf"/>
</dbReference>
<sequence length="150" mass="17553">MRRGINPLIVLVLILMLILGITGIVYFLPNRQAKAVVDSFYTYEQQGMFAESYALFHPLMKEKFEKGTYLQDRAHVFMNHFGVETFTYSLGDTDKIKDWQMEKDSEPLSVVYKVTVTQKFQGKYGNFNIVQDVFAAKDDGEWRVLWNYQK</sequence>
<keyword evidence="1" id="KW-0812">Transmembrane</keyword>
<evidence type="ECO:0000256" key="1">
    <source>
        <dbReference type="SAM" id="Phobius"/>
    </source>
</evidence>
<keyword evidence="1" id="KW-0472">Membrane</keyword>
<evidence type="ECO:0000313" key="3">
    <source>
        <dbReference type="Proteomes" id="UP000182347"/>
    </source>
</evidence>
<dbReference type="AlphaFoldDB" id="A0A1G9RL08"/>
<name>A0A1G9RL08_9BACI</name>
<gene>
    <name evidence="2" type="ORF">SAMN05216244_2032</name>
</gene>
<evidence type="ECO:0008006" key="4">
    <source>
        <dbReference type="Google" id="ProtNLM"/>
    </source>
</evidence>
<protein>
    <recommendedName>
        <fullName evidence="4">DUF4878 domain-containing protein</fullName>
    </recommendedName>
</protein>
<feature type="transmembrane region" description="Helical" evidence="1">
    <location>
        <begin position="7"/>
        <end position="28"/>
    </location>
</feature>
<evidence type="ECO:0000313" key="2">
    <source>
        <dbReference type="EMBL" id="SDM23908.1"/>
    </source>
</evidence>
<dbReference type="Proteomes" id="UP000182347">
    <property type="component" value="Unassembled WGS sequence"/>
</dbReference>
<dbReference type="STRING" id="482461.SAMN05216244_2032"/>
<organism evidence="2 3">
    <name type="scientific">Sediminibacillus halophilus</name>
    <dbReference type="NCBI Taxonomy" id="482461"/>
    <lineage>
        <taxon>Bacteria</taxon>
        <taxon>Bacillati</taxon>
        <taxon>Bacillota</taxon>
        <taxon>Bacilli</taxon>
        <taxon>Bacillales</taxon>
        <taxon>Bacillaceae</taxon>
        <taxon>Sediminibacillus</taxon>
    </lineage>
</organism>
<proteinExistence type="predicted"/>
<dbReference type="EMBL" id="FNHF01000002">
    <property type="protein sequence ID" value="SDM23908.1"/>
    <property type="molecule type" value="Genomic_DNA"/>
</dbReference>
<keyword evidence="3" id="KW-1185">Reference proteome</keyword>
<dbReference type="SUPFAM" id="SSF54427">
    <property type="entry name" value="NTF2-like"/>
    <property type="match status" value="1"/>
</dbReference>